<dbReference type="RefSeq" id="WP_108975801.1">
    <property type="nucleotide sequence ID" value="NZ_BFBB01000004.1"/>
</dbReference>
<dbReference type="SUPFAM" id="SSF50249">
    <property type="entry name" value="Nucleic acid-binding proteins"/>
    <property type="match status" value="4"/>
</dbReference>
<dbReference type="GO" id="GO:0003729">
    <property type="term" value="F:mRNA binding"/>
    <property type="evidence" value="ECO:0007669"/>
    <property type="project" value="TreeGrafter"/>
</dbReference>
<keyword evidence="2 6" id="KW-0689">Ribosomal protein</keyword>
<evidence type="ECO:0000256" key="1">
    <source>
        <dbReference type="ARBA" id="ARBA00006767"/>
    </source>
</evidence>
<dbReference type="AlphaFoldDB" id="A0A2P2DZR9"/>
<comment type="caution">
    <text evidence="6">The sequence shown here is derived from an EMBL/GenBank/DDBJ whole genome shotgun (WGS) entry which is preliminary data.</text>
</comment>
<dbReference type="OrthoDB" id="9810507at2"/>
<dbReference type="InterPro" id="IPR035104">
    <property type="entry name" value="Ribosomal_protein_S1-like"/>
</dbReference>
<accession>A0A2P2DZR9</accession>
<keyword evidence="7" id="KW-1185">Reference proteome</keyword>
<dbReference type="InterPro" id="IPR050437">
    <property type="entry name" value="Ribos_protein_bS1-like"/>
</dbReference>
<dbReference type="PROSITE" id="PS50126">
    <property type="entry name" value="S1"/>
    <property type="match status" value="3"/>
</dbReference>
<evidence type="ECO:0000313" key="6">
    <source>
        <dbReference type="EMBL" id="GBF50141.1"/>
    </source>
</evidence>
<feature type="domain" description="S1 motif" evidence="5">
    <location>
        <begin position="108"/>
        <end position="172"/>
    </location>
</feature>
<dbReference type="GO" id="GO:0003735">
    <property type="term" value="F:structural constituent of ribosome"/>
    <property type="evidence" value="ECO:0007669"/>
    <property type="project" value="TreeGrafter"/>
</dbReference>
<dbReference type="Pfam" id="PF00575">
    <property type="entry name" value="S1"/>
    <property type="match status" value="2"/>
</dbReference>
<dbReference type="GO" id="GO:0022627">
    <property type="term" value="C:cytosolic small ribosomal subunit"/>
    <property type="evidence" value="ECO:0007669"/>
    <property type="project" value="TreeGrafter"/>
</dbReference>
<dbReference type="FunFam" id="2.40.50.140:FF:000103">
    <property type="entry name" value="protein RRP5 homolog"/>
    <property type="match status" value="1"/>
</dbReference>
<reference evidence="6 7" key="1">
    <citation type="submission" date="2018-02" db="EMBL/GenBank/DDBJ databases">
        <title>Novel Leptospira species isolated from soil and water in Japan.</title>
        <authorList>
            <person name="Nakao R."/>
            <person name="Masuzawa T."/>
        </authorList>
    </citation>
    <scope>NUCLEOTIDE SEQUENCE [LARGE SCALE GENOMIC DNA]</scope>
    <source>
        <strain evidence="6 7">YH101</strain>
    </source>
</reference>
<comment type="similarity">
    <text evidence="1">Belongs to the bacterial ribosomal protein bS1 family.</text>
</comment>
<dbReference type="GO" id="GO:0006412">
    <property type="term" value="P:translation"/>
    <property type="evidence" value="ECO:0007669"/>
    <property type="project" value="TreeGrafter"/>
</dbReference>
<evidence type="ECO:0000256" key="4">
    <source>
        <dbReference type="ARBA" id="ARBA00025604"/>
    </source>
</evidence>
<gene>
    <name evidence="6" type="primary">rpsA</name>
    <name evidence="6" type="ORF">LPTSP4_16650</name>
</gene>
<evidence type="ECO:0000256" key="2">
    <source>
        <dbReference type="ARBA" id="ARBA00022980"/>
    </source>
</evidence>
<protein>
    <submittedName>
        <fullName evidence="6">30S ribosomal protein S1</fullName>
    </submittedName>
</protein>
<dbReference type="CDD" id="cd04465">
    <property type="entry name" value="S1_RPS1_repeat_ec2_hs2"/>
    <property type="match status" value="1"/>
</dbReference>
<organism evidence="6 7">
    <name type="scientific">Leptospira ryugenii</name>
    <dbReference type="NCBI Taxonomy" id="1917863"/>
    <lineage>
        <taxon>Bacteria</taxon>
        <taxon>Pseudomonadati</taxon>
        <taxon>Spirochaetota</taxon>
        <taxon>Spirochaetia</taxon>
        <taxon>Leptospirales</taxon>
        <taxon>Leptospiraceae</taxon>
        <taxon>Leptospira</taxon>
    </lineage>
</organism>
<dbReference type="InterPro" id="IPR003029">
    <property type="entry name" value="S1_domain"/>
</dbReference>
<dbReference type="InterPro" id="IPR012340">
    <property type="entry name" value="NA-bd_OB-fold"/>
</dbReference>
<proteinExistence type="inferred from homology"/>
<dbReference type="SMART" id="SM00316">
    <property type="entry name" value="S1"/>
    <property type="match status" value="4"/>
</dbReference>
<dbReference type="Proteomes" id="UP000245133">
    <property type="component" value="Unassembled WGS sequence"/>
</dbReference>
<dbReference type="PANTHER" id="PTHR10724">
    <property type="entry name" value="30S RIBOSOMAL PROTEIN S1"/>
    <property type="match status" value="1"/>
</dbReference>
<keyword evidence="3" id="KW-0687">Ribonucleoprotein</keyword>
<dbReference type="PRINTS" id="PR00681">
    <property type="entry name" value="RIBOSOMALS1"/>
</dbReference>
<comment type="function">
    <text evidence="4">Binds mRNA; thus facilitating recognition of the initiation point. It is needed to translate mRNA with a short Shine-Dalgarno (SD) purine-rich sequence.</text>
</comment>
<evidence type="ECO:0000313" key="7">
    <source>
        <dbReference type="Proteomes" id="UP000245133"/>
    </source>
</evidence>
<evidence type="ECO:0000256" key="3">
    <source>
        <dbReference type="ARBA" id="ARBA00023274"/>
    </source>
</evidence>
<feature type="domain" description="S1 motif" evidence="5">
    <location>
        <begin position="193"/>
        <end position="261"/>
    </location>
</feature>
<dbReference type="EMBL" id="BFBB01000004">
    <property type="protein sequence ID" value="GBF50141.1"/>
    <property type="molecule type" value="Genomic_DNA"/>
</dbReference>
<feature type="domain" description="S1 motif" evidence="5">
    <location>
        <begin position="277"/>
        <end position="346"/>
    </location>
</feature>
<name>A0A2P2DZR9_9LEPT</name>
<evidence type="ECO:0000259" key="5">
    <source>
        <dbReference type="PROSITE" id="PS50126"/>
    </source>
</evidence>
<dbReference type="PANTHER" id="PTHR10724:SF7">
    <property type="entry name" value="SMALL RIBOSOMAL SUBUNIT PROTEIN BS1C"/>
    <property type="match status" value="1"/>
</dbReference>
<dbReference type="Gene3D" id="2.40.50.140">
    <property type="entry name" value="Nucleic acid-binding proteins"/>
    <property type="match status" value="2"/>
</dbReference>
<sequence length="390" mass="43926">MKANQKPANEFDRLLEESFKKRKSIEPGSLHEAKVSSVKSDYIFIKTIHSNVLGNVSAEEWKEETPPKPGDTLSVYFLEEDSGDYYFTTCLVGEALTEKNLQIAERSEIPVLGQVAQEVNGGYEVKLGSYLAFVPFSQIDIEWKGKDLSGKRFKFIITEINQKSSKVILSQKKISDKDRDAKKRILVGELKVGSFVTVKVKSIHKFGLIVDMDGFDALVPSSEASFRKNVDLEKEFKVGESLRAKVLSLQWEEGKFSLSVKDFLQDPWSQKVPFRETDIVSGTVESIKPFGMFVKLNEDFVGLVPNKETGVPQRTPVNTVFSPGQKVEVFVLEINPEKKQIALSISKAKETQDRMEYQQYLKEEPSSSSVSSFGLLLKQSLEKKNQKSGK</sequence>